<dbReference type="Gene3D" id="3.40.50.410">
    <property type="entry name" value="von Willebrand factor, type A domain"/>
    <property type="match status" value="1"/>
</dbReference>
<feature type="region of interest" description="Disordered" evidence="5">
    <location>
        <begin position="833"/>
        <end position="872"/>
    </location>
</feature>
<comment type="caution">
    <text evidence="8">The sequence shown here is derived from an EMBL/GenBank/DDBJ whole genome shotgun (WGS) entry which is preliminary data.</text>
</comment>
<gene>
    <name evidence="8" type="primary">Vwa7</name>
    <name evidence="8" type="ORF">AWC38_SpisGene11670</name>
</gene>
<dbReference type="EMBL" id="LSMT01000197">
    <property type="protein sequence ID" value="PFX23758.1"/>
    <property type="molecule type" value="Genomic_DNA"/>
</dbReference>
<proteinExistence type="predicted"/>
<evidence type="ECO:0000259" key="6">
    <source>
        <dbReference type="Pfam" id="PF23560"/>
    </source>
</evidence>
<feature type="domain" description="Hemicentin/VWA7 galactose-binding" evidence="6">
    <location>
        <begin position="407"/>
        <end position="492"/>
    </location>
</feature>
<keyword evidence="9" id="KW-1185">Reference proteome</keyword>
<organism evidence="8 9">
    <name type="scientific">Stylophora pistillata</name>
    <name type="common">Smooth cauliflower coral</name>
    <dbReference type="NCBI Taxonomy" id="50429"/>
    <lineage>
        <taxon>Eukaryota</taxon>
        <taxon>Metazoa</taxon>
        <taxon>Cnidaria</taxon>
        <taxon>Anthozoa</taxon>
        <taxon>Hexacorallia</taxon>
        <taxon>Scleractinia</taxon>
        <taxon>Astrocoeniina</taxon>
        <taxon>Pocilloporidae</taxon>
        <taxon>Stylophora</taxon>
    </lineage>
</organism>
<dbReference type="InterPro" id="IPR052577">
    <property type="entry name" value="VWA7"/>
</dbReference>
<evidence type="ECO:0000313" key="8">
    <source>
        <dbReference type="EMBL" id="PFX23758.1"/>
    </source>
</evidence>
<feature type="region of interest" description="Disordered" evidence="5">
    <location>
        <begin position="761"/>
        <end position="787"/>
    </location>
</feature>
<keyword evidence="4" id="KW-0325">Glycoprotein</keyword>
<name>A0A2B4S5C1_STYPI</name>
<feature type="compositionally biased region" description="Basic and acidic residues" evidence="5">
    <location>
        <begin position="765"/>
        <end position="785"/>
    </location>
</feature>
<feature type="domain" description="Hemicentin-1-like von Willebrand factor A" evidence="7">
    <location>
        <begin position="203"/>
        <end position="373"/>
    </location>
</feature>
<reference evidence="9" key="1">
    <citation type="journal article" date="2017" name="bioRxiv">
        <title>Comparative analysis of the genomes of Stylophora pistillata and Acropora digitifera provides evidence for extensive differences between species of corals.</title>
        <authorList>
            <person name="Voolstra C.R."/>
            <person name="Li Y."/>
            <person name="Liew Y.J."/>
            <person name="Baumgarten S."/>
            <person name="Zoccola D."/>
            <person name="Flot J.-F."/>
            <person name="Tambutte S."/>
            <person name="Allemand D."/>
            <person name="Aranda M."/>
        </authorList>
    </citation>
    <scope>NUCLEOTIDE SEQUENCE [LARGE SCALE GENOMIC DNA]</scope>
</reference>
<dbReference type="InterPro" id="IPR056475">
    <property type="entry name" value="GBD_Hemicentin/VWA7"/>
</dbReference>
<dbReference type="PANTHER" id="PTHR14905:SF7">
    <property type="entry name" value="VON WILLEBRAND FACTOR A DOMAIN-CONTAINING PROTEIN 7"/>
    <property type="match status" value="1"/>
</dbReference>
<accession>A0A2B4S5C1</accession>
<keyword evidence="2" id="KW-0964">Secreted</keyword>
<dbReference type="GO" id="GO:0005576">
    <property type="term" value="C:extracellular region"/>
    <property type="evidence" value="ECO:0007669"/>
    <property type="project" value="UniProtKB-SubCell"/>
</dbReference>
<evidence type="ECO:0000256" key="5">
    <source>
        <dbReference type="SAM" id="MobiDB-lite"/>
    </source>
</evidence>
<evidence type="ECO:0000256" key="2">
    <source>
        <dbReference type="ARBA" id="ARBA00022525"/>
    </source>
</evidence>
<feature type="compositionally biased region" description="Basic and acidic residues" evidence="5">
    <location>
        <begin position="834"/>
        <end position="860"/>
    </location>
</feature>
<evidence type="ECO:0000256" key="4">
    <source>
        <dbReference type="ARBA" id="ARBA00023180"/>
    </source>
</evidence>
<sequence length="872" mass="95482">MTAMGYSQGPKLSASKFALKKTAQSSGGKLARKKNKGSGTFDSITGITHSLAIIDASIMRPDSGDHEKVLEGPDFQILANPNPLPTQKTFSASVPTSPSNKFLEAINEIERAVANARASGVRYSETVFTKLKDLLERAIRSKSYKYGREVLGQIMYLLSTNPSLSVRSKRSNEQEGTNFLQGLRAQLGSSAFESFMAVQGDVSLMFVIDDTGSMGEEIQATKKIAIDIINYPRQAPVEYILSPFNDPYPDEPPVVVKDNAHAGEFVTAINNLKPHGGGDCPEYTFTGMLEALYKEPQLDSPMYVFTDAGPKDATPENIEEVKYMASVEYGVTINFFTTGYCRSQGYSGKDPRNLHPAFKEIAELTSGQALLLKDHWELEKLSDLTGGVLDGTNVISLGSNLSGRQKRNVGGGGRYRIPVDESIEKMTVTVTTTRIGTKGKGITLHDPDNILITSEKVSLSQITIYQINKPKKGSWNLVLSSSNGEHEFYVKSTSKTNIDFEHYFLIPLSSRRKTTEVPISNPLIGKSNKVVITVAGSEKVDPSSVRLELITTGGTRTSDVTLQTTDNVHFTASFTPRTSQPFKLRLRGFTSGGNLFERISHQTIKPTTAVLRRKYASNDYTLPLGKTTFVHFQLCNFGGSEYFDVSVAKDRMGKTETERVTTNLLVKRQKATDSDGESDSVKTVTLIVRMTVGEAVTKTETVTLAVTGTVTVTTTWTMTVTIAQTVVVKVKDGNCTEKMTESVIVTILETVMGTQSMKRLTVTDTHGENDSDSDRDTDSDGDRGRHNGVTVTLTVKLRIYGTEATIIETTAVTVTGTITVTVRKRLTKTFTVSTKERKSNNDSDKDRDNQVTMRVAEKVTETGSMSEKVTAE</sequence>
<dbReference type="Proteomes" id="UP000225706">
    <property type="component" value="Unassembled WGS sequence"/>
</dbReference>
<evidence type="ECO:0000256" key="3">
    <source>
        <dbReference type="ARBA" id="ARBA00022729"/>
    </source>
</evidence>
<evidence type="ECO:0000256" key="1">
    <source>
        <dbReference type="ARBA" id="ARBA00004613"/>
    </source>
</evidence>
<dbReference type="Pfam" id="PF25106">
    <property type="entry name" value="VWA_4"/>
    <property type="match status" value="1"/>
</dbReference>
<keyword evidence="3" id="KW-0732">Signal</keyword>
<dbReference type="SUPFAM" id="SSF53300">
    <property type="entry name" value="vWA-like"/>
    <property type="match status" value="1"/>
</dbReference>
<dbReference type="OrthoDB" id="301415at2759"/>
<comment type="subcellular location">
    <subcellularLocation>
        <location evidence="1">Secreted</location>
    </subcellularLocation>
</comment>
<evidence type="ECO:0000259" key="7">
    <source>
        <dbReference type="Pfam" id="PF25106"/>
    </source>
</evidence>
<protein>
    <submittedName>
        <fullName evidence="8">von Willebrand factor A domain-containing protein 7</fullName>
    </submittedName>
</protein>
<dbReference type="Pfam" id="PF23560">
    <property type="entry name" value="GBD_Hemicentin"/>
    <property type="match status" value="1"/>
</dbReference>
<dbReference type="InterPro" id="IPR056861">
    <property type="entry name" value="HMCN1-like_VWA"/>
</dbReference>
<dbReference type="InterPro" id="IPR036465">
    <property type="entry name" value="vWFA_dom_sf"/>
</dbReference>
<dbReference type="PANTHER" id="PTHR14905">
    <property type="entry name" value="NG37"/>
    <property type="match status" value="1"/>
</dbReference>
<dbReference type="AlphaFoldDB" id="A0A2B4S5C1"/>
<feature type="compositionally biased region" description="Polar residues" evidence="5">
    <location>
        <begin position="861"/>
        <end position="872"/>
    </location>
</feature>
<evidence type="ECO:0000313" key="9">
    <source>
        <dbReference type="Proteomes" id="UP000225706"/>
    </source>
</evidence>